<keyword evidence="1" id="KW-0732">Signal</keyword>
<dbReference type="InterPro" id="IPR032710">
    <property type="entry name" value="NTF2-like_dom_sf"/>
</dbReference>
<dbReference type="GeneID" id="61301202"/>
<dbReference type="EMBL" id="FNZM01000002">
    <property type="protein sequence ID" value="SEJ04700.1"/>
    <property type="molecule type" value="Genomic_DNA"/>
</dbReference>
<dbReference type="InterPro" id="IPR027843">
    <property type="entry name" value="DUF4440"/>
</dbReference>
<evidence type="ECO:0000313" key="5">
    <source>
        <dbReference type="Proteomes" id="UP000183529"/>
    </source>
</evidence>
<feature type="domain" description="DUF4440" evidence="2">
    <location>
        <begin position="40"/>
        <end position="139"/>
    </location>
</feature>
<dbReference type="RefSeq" id="WP_065065148.1">
    <property type="nucleotide sequence ID" value="NZ_CADFGN010000002.1"/>
</dbReference>
<evidence type="ECO:0000313" key="3">
    <source>
        <dbReference type="EMBL" id="PXX20619.1"/>
    </source>
</evidence>
<reference evidence="4 5" key="1">
    <citation type="submission" date="2016-10" db="EMBL/GenBank/DDBJ databases">
        <authorList>
            <person name="Varghese N."/>
            <person name="Submissions S."/>
        </authorList>
    </citation>
    <scope>NUCLEOTIDE SEQUENCE [LARGE SCALE GENOMIC DNA]</scope>
    <source>
        <strain evidence="4 5">LMG 22274</strain>
    </source>
</reference>
<keyword evidence="6" id="KW-1185">Reference proteome</keyword>
<evidence type="ECO:0000259" key="2">
    <source>
        <dbReference type="Pfam" id="PF14534"/>
    </source>
</evidence>
<feature type="chain" id="PRO_5015053500" evidence="1">
    <location>
        <begin position="24"/>
        <end position="152"/>
    </location>
</feature>
<dbReference type="Gene3D" id="3.10.450.50">
    <property type="match status" value="1"/>
</dbReference>
<feature type="signal peptide" evidence="1">
    <location>
        <begin position="1"/>
        <end position="23"/>
    </location>
</feature>
<evidence type="ECO:0000256" key="1">
    <source>
        <dbReference type="SAM" id="SignalP"/>
    </source>
</evidence>
<gene>
    <name evidence="3" type="ORF">C7400_101349</name>
    <name evidence="4" type="ORF">SAMN05216550_102213</name>
</gene>
<dbReference type="Proteomes" id="UP000247515">
    <property type="component" value="Unassembled WGS sequence"/>
</dbReference>
<accession>A0A1A5X220</accession>
<reference evidence="3 6" key="2">
    <citation type="submission" date="2018-05" db="EMBL/GenBank/DDBJ databases">
        <title>Genomic Encyclopedia of Type Strains, Phase IV (KMG-V): Genome sequencing to study the core and pangenomes of soil and plant-associated prokaryotes.</title>
        <authorList>
            <person name="Whitman W."/>
        </authorList>
    </citation>
    <scope>NUCLEOTIDE SEQUENCE [LARGE SCALE GENOMIC DNA]</scope>
    <source>
        <strain evidence="3 6">SIr-6563</strain>
    </source>
</reference>
<sequence>MKRMQILVAASALTLSVAALASAAAPTSNPLSETLQVQMLEYQWTQAASTGDRPVLNDLLDDKFFEVFPGDVRRSKRELLAAAAQPQGGSQVLRDVRVQVLGDIAVATGINRYTPASGYKAVEYRFTDVFVKRADGWRVAASRMRRKETGSI</sequence>
<dbReference type="EMBL" id="QJJV01000001">
    <property type="protein sequence ID" value="PXX20619.1"/>
    <property type="molecule type" value="Genomic_DNA"/>
</dbReference>
<name>A0A1A5X220_9BURK</name>
<comment type="caution">
    <text evidence="4">The sequence shown here is derived from an EMBL/GenBank/DDBJ whole genome shotgun (WGS) entry which is preliminary data.</text>
</comment>
<dbReference type="Pfam" id="PF14534">
    <property type="entry name" value="DUF4440"/>
    <property type="match status" value="1"/>
</dbReference>
<dbReference type="AlphaFoldDB" id="A0A1A5X220"/>
<proteinExistence type="predicted"/>
<evidence type="ECO:0000313" key="4">
    <source>
        <dbReference type="EMBL" id="SEJ04700.1"/>
    </source>
</evidence>
<dbReference type="SUPFAM" id="SSF54427">
    <property type="entry name" value="NTF2-like"/>
    <property type="match status" value="1"/>
</dbReference>
<protein>
    <submittedName>
        <fullName evidence="3">Uncharacterized protein DUF4440</fullName>
    </submittedName>
</protein>
<organism evidence="4 5">
    <name type="scientific">Paraburkholderia tropica</name>
    <dbReference type="NCBI Taxonomy" id="92647"/>
    <lineage>
        <taxon>Bacteria</taxon>
        <taxon>Pseudomonadati</taxon>
        <taxon>Pseudomonadota</taxon>
        <taxon>Betaproteobacteria</taxon>
        <taxon>Burkholderiales</taxon>
        <taxon>Burkholderiaceae</taxon>
        <taxon>Paraburkholderia</taxon>
    </lineage>
</organism>
<dbReference type="Proteomes" id="UP000183529">
    <property type="component" value="Unassembled WGS sequence"/>
</dbReference>
<evidence type="ECO:0000313" key="6">
    <source>
        <dbReference type="Proteomes" id="UP000247515"/>
    </source>
</evidence>